<evidence type="ECO:0000256" key="5">
    <source>
        <dbReference type="ARBA" id="ARBA00022989"/>
    </source>
</evidence>
<evidence type="ECO:0000256" key="7">
    <source>
        <dbReference type="ARBA" id="ARBA00023157"/>
    </source>
</evidence>
<evidence type="ECO:0000256" key="4">
    <source>
        <dbReference type="ARBA" id="ARBA00022968"/>
    </source>
</evidence>
<accession>A0A7S3PD33</accession>
<feature type="domain" description="GH16" evidence="13">
    <location>
        <begin position="78"/>
        <end position="490"/>
    </location>
</feature>
<keyword evidence="12" id="KW-0732">Signal</keyword>
<reference evidence="14" key="1">
    <citation type="submission" date="2021-01" db="EMBL/GenBank/DDBJ databases">
        <authorList>
            <person name="Corre E."/>
            <person name="Pelletier E."/>
            <person name="Niang G."/>
            <person name="Scheremetjew M."/>
            <person name="Finn R."/>
            <person name="Kale V."/>
            <person name="Holt S."/>
            <person name="Cochrane G."/>
            <person name="Meng A."/>
            <person name="Brown T."/>
            <person name="Cohen L."/>
        </authorList>
    </citation>
    <scope>NUCLEOTIDE SEQUENCE</scope>
    <source>
        <strain evidence="14">CCMP127</strain>
    </source>
</reference>
<dbReference type="GO" id="GO:0005789">
    <property type="term" value="C:endoplasmic reticulum membrane"/>
    <property type="evidence" value="ECO:0007669"/>
    <property type="project" value="TreeGrafter"/>
</dbReference>
<keyword evidence="3 11" id="KW-0812">Transmembrane</keyword>
<dbReference type="SUPFAM" id="SSF49899">
    <property type="entry name" value="Concanavalin A-like lectins/glucanases"/>
    <property type="match status" value="1"/>
</dbReference>
<evidence type="ECO:0000256" key="11">
    <source>
        <dbReference type="SAM" id="Phobius"/>
    </source>
</evidence>
<dbReference type="GO" id="GO:0005886">
    <property type="term" value="C:plasma membrane"/>
    <property type="evidence" value="ECO:0007669"/>
    <property type="project" value="TreeGrafter"/>
</dbReference>
<evidence type="ECO:0000256" key="3">
    <source>
        <dbReference type="ARBA" id="ARBA00022692"/>
    </source>
</evidence>
<keyword evidence="8" id="KW-0325">Glycoprotein</keyword>
<dbReference type="PANTHER" id="PTHR31361">
    <property type="entry name" value="BETA-GLUCAN SYNTHESIS-ASSOCIATED PROTEIN KRE6-RELATED"/>
    <property type="match status" value="1"/>
</dbReference>
<evidence type="ECO:0000256" key="6">
    <source>
        <dbReference type="ARBA" id="ARBA00023136"/>
    </source>
</evidence>
<dbReference type="InterPro" id="IPR000757">
    <property type="entry name" value="Beta-glucanase-like"/>
</dbReference>
<evidence type="ECO:0000256" key="8">
    <source>
        <dbReference type="ARBA" id="ARBA00023180"/>
    </source>
</evidence>
<evidence type="ECO:0000256" key="2">
    <source>
        <dbReference type="ARBA" id="ARBA00010962"/>
    </source>
</evidence>
<dbReference type="InterPro" id="IPR005629">
    <property type="entry name" value="Skn1/Kre6/Sbg1"/>
</dbReference>
<keyword evidence="6 11" id="KW-0472">Membrane</keyword>
<feature type="signal peptide" evidence="12">
    <location>
        <begin position="1"/>
        <end position="21"/>
    </location>
</feature>
<dbReference type="PANTHER" id="PTHR31361:SF1">
    <property type="entry name" value="BETA-GLUCAN SYNTHESIS-ASSOCIATED PROTEIN KRE6-RELATED"/>
    <property type="match status" value="1"/>
</dbReference>
<sequence>MPSSLFSAATLFALLAATSSADWVDPDTPWEARTTQPLNVKPPSWPKPSPATLKPSKHTHAPTVTPAPTVSTHPSASPTVTPTQYPTFEPKNFELVFSDEFNTPRREFQDGADPRWTALHKNDYTNDALHYYSPENVETVDGHLVITSQAEDTGIIGFNDVKGKKEHVTKHFKSAMVQSWNKFCFTGGIIEAEVSLPGKANVGGLWPAFWLLGNLARHTYVGSSNHIWPWSSTVCTQTSFDAQLVSGCDRTEHYGLQTHMGRGAPEMDIFEVQPGGIKANTGPFLKSPVGQPFMSASFQVAPGRPGNRPGPGEWPGPDQWYKGLTGGKNSSLNILFYGNYNHFRSGINPRKTDYWSDAISFNRQLTQDHFNKSHVYRLEWDVPSETSDGYLHWFLDGELVLAINGTGVKDAGLGSSISSEPSYIIMNTAISKQWGFPLECPTGCNCKEFDCHSTDWQSQCGFADGFCDMMKKEPPKYKINWVRVYQDPTNPLQKVGCSTPERPTRRFIEAHSDLYMTEYDSVPLKYIKRGGGSCDPSAVGLLPASCGGIERGTCTSSRVCECQAGWTGPHCLAHQGSNPIEYDLPDSISDIGFVPPQLAPKILLLGLCVLILVLFGATIAQRQKSLIRPNYMPLPIEGTAGLKMNYGPGGTTSYQRDT</sequence>
<keyword evidence="9" id="KW-0961">Cell wall biogenesis/degradation</keyword>
<dbReference type="GO" id="GO:0015926">
    <property type="term" value="F:glucosidase activity"/>
    <property type="evidence" value="ECO:0007669"/>
    <property type="project" value="TreeGrafter"/>
</dbReference>
<name>A0A7S3PD33_9STRA</name>
<feature type="chain" id="PRO_5031113509" description="GH16 domain-containing protein" evidence="12">
    <location>
        <begin position="22"/>
        <end position="658"/>
    </location>
</feature>
<dbReference type="PROSITE" id="PS01186">
    <property type="entry name" value="EGF_2"/>
    <property type="match status" value="1"/>
</dbReference>
<keyword evidence="5 11" id="KW-1133">Transmembrane helix</keyword>
<dbReference type="InterPro" id="IPR013320">
    <property type="entry name" value="ConA-like_dom_sf"/>
</dbReference>
<evidence type="ECO:0000259" key="13">
    <source>
        <dbReference type="PROSITE" id="PS51762"/>
    </source>
</evidence>
<keyword evidence="4" id="KW-0735">Signal-anchor</keyword>
<dbReference type="Gene3D" id="2.10.25.10">
    <property type="entry name" value="Laminin"/>
    <property type="match status" value="1"/>
</dbReference>
<evidence type="ECO:0000313" key="14">
    <source>
        <dbReference type="EMBL" id="CAE0419625.1"/>
    </source>
</evidence>
<gene>
    <name evidence="14" type="ORF">ACOF00016_LOCUS16440</name>
</gene>
<feature type="transmembrane region" description="Helical" evidence="11">
    <location>
        <begin position="602"/>
        <end position="620"/>
    </location>
</feature>
<dbReference type="GO" id="GO:0006078">
    <property type="term" value="P:(1-&gt;6)-beta-D-glucan biosynthetic process"/>
    <property type="evidence" value="ECO:0007669"/>
    <property type="project" value="TreeGrafter"/>
</dbReference>
<dbReference type="InterPro" id="IPR000742">
    <property type="entry name" value="EGF"/>
</dbReference>
<dbReference type="EMBL" id="HBIM01022098">
    <property type="protein sequence ID" value="CAE0419625.1"/>
    <property type="molecule type" value="Transcribed_RNA"/>
</dbReference>
<evidence type="ECO:0000256" key="1">
    <source>
        <dbReference type="ARBA" id="ARBA00004606"/>
    </source>
</evidence>
<dbReference type="PROSITE" id="PS51762">
    <property type="entry name" value="GH16_2"/>
    <property type="match status" value="1"/>
</dbReference>
<evidence type="ECO:0000256" key="9">
    <source>
        <dbReference type="ARBA" id="ARBA00023316"/>
    </source>
</evidence>
<comment type="similarity">
    <text evidence="2">Belongs to the SKN1/KRE6 family.</text>
</comment>
<keyword evidence="7" id="KW-1015">Disulfide bond</keyword>
<protein>
    <recommendedName>
        <fullName evidence="13">GH16 domain-containing protein</fullName>
    </recommendedName>
</protein>
<dbReference type="PROSITE" id="PS00022">
    <property type="entry name" value="EGF_1"/>
    <property type="match status" value="1"/>
</dbReference>
<proteinExistence type="inferred from homology"/>
<feature type="region of interest" description="Disordered" evidence="10">
    <location>
        <begin position="26"/>
        <end position="85"/>
    </location>
</feature>
<evidence type="ECO:0000256" key="12">
    <source>
        <dbReference type="SAM" id="SignalP"/>
    </source>
</evidence>
<organism evidence="14">
    <name type="scientific">Amphora coffeiformis</name>
    <dbReference type="NCBI Taxonomy" id="265554"/>
    <lineage>
        <taxon>Eukaryota</taxon>
        <taxon>Sar</taxon>
        <taxon>Stramenopiles</taxon>
        <taxon>Ochrophyta</taxon>
        <taxon>Bacillariophyta</taxon>
        <taxon>Bacillariophyceae</taxon>
        <taxon>Bacillariophycidae</taxon>
        <taxon>Thalassiophysales</taxon>
        <taxon>Catenulaceae</taxon>
        <taxon>Amphora</taxon>
    </lineage>
</organism>
<comment type="subcellular location">
    <subcellularLocation>
        <location evidence="1">Membrane</location>
        <topology evidence="1">Single-pass type II membrane protein</topology>
    </subcellularLocation>
</comment>
<dbReference type="GO" id="GO:0071555">
    <property type="term" value="P:cell wall organization"/>
    <property type="evidence" value="ECO:0007669"/>
    <property type="project" value="UniProtKB-KW"/>
</dbReference>
<dbReference type="Gene3D" id="2.60.120.200">
    <property type="match status" value="1"/>
</dbReference>
<dbReference type="AlphaFoldDB" id="A0A7S3PD33"/>
<dbReference type="Pfam" id="PF23106">
    <property type="entry name" value="EGF_Teneurin"/>
    <property type="match status" value="1"/>
</dbReference>
<evidence type="ECO:0000256" key="10">
    <source>
        <dbReference type="SAM" id="MobiDB-lite"/>
    </source>
</evidence>
<dbReference type="Pfam" id="PF03935">
    <property type="entry name" value="SKN1_KRE6_Sbg1"/>
    <property type="match status" value="1"/>
</dbReference>
<feature type="compositionally biased region" description="Low complexity" evidence="10">
    <location>
        <begin position="61"/>
        <end position="83"/>
    </location>
</feature>